<dbReference type="AlphaFoldDB" id="A0A098LEZ1"/>
<keyword evidence="1" id="KW-0472">Membrane</keyword>
<dbReference type="STRING" id="153721.MYP_2240"/>
<dbReference type="EMBL" id="BBLT01000004">
    <property type="protein sequence ID" value="GAL85012.1"/>
    <property type="molecule type" value="Genomic_DNA"/>
</dbReference>
<keyword evidence="1" id="KW-0812">Transmembrane</keyword>
<accession>A0A098LEZ1</accession>
<protein>
    <recommendedName>
        <fullName evidence="4">DUF4337 domain-containing protein</fullName>
    </recommendedName>
</protein>
<keyword evidence="1" id="KW-1133">Transmembrane helix</keyword>
<feature type="transmembrane region" description="Helical" evidence="1">
    <location>
        <begin position="154"/>
        <end position="173"/>
    </location>
</feature>
<comment type="caution">
    <text evidence="2">The sequence shown here is derived from an EMBL/GenBank/DDBJ whole genome shotgun (WGS) entry which is preliminary data.</text>
</comment>
<proteinExistence type="predicted"/>
<evidence type="ECO:0000313" key="2">
    <source>
        <dbReference type="EMBL" id="GAL85012.1"/>
    </source>
</evidence>
<dbReference type="RefSeq" id="WP_045462937.1">
    <property type="nucleotide sequence ID" value="NZ_BBLT01000004.1"/>
</dbReference>
<feature type="transmembrane region" description="Helical" evidence="1">
    <location>
        <begin position="12"/>
        <end position="29"/>
    </location>
</feature>
<dbReference type="InterPro" id="IPR025570">
    <property type="entry name" value="DUF4337"/>
</dbReference>
<evidence type="ECO:0000313" key="3">
    <source>
        <dbReference type="Proteomes" id="UP000030185"/>
    </source>
</evidence>
<evidence type="ECO:0008006" key="4">
    <source>
        <dbReference type="Google" id="ProtNLM"/>
    </source>
</evidence>
<dbReference type="eggNOG" id="ENOG5032TJE">
    <property type="taxonomic scope" value="Bacteria"/>
</dbReference>
<feature type="transmembrane region" description="Helical" evidence="1">
    <location>
        <begin position="180"/>
        <end position="203"/>
    </location>
</feature>
<name>A0A098LEZ1_9BACT</name>
<organism evidence="2 3">
    <name type="scientific">Sporocytophaga myxococcoides</name>
    <dbReference type="NCBI Taxonomy" id="153721"/>
    <lineage>
        <taxon>Bacteria</taxon>
        <taxon>Pseudomonadati</taxon>
        <taxon>Bacteroidota</taxon>
        <taxon>Cytophagia</taxon>
        <taxon>Cytophagales</taxon>
        <taxon>Cytophagaceae</taxon>
        <taxon>Sporocytophaga</taxon>
    </lineage>
</organism>
<keyword evidence="3" id="KW-1185">Reference proteome</keyword>
<reference evidence="2 3" key="1">
    <citation type="submission" date="2014-09" db="EMBL/GenBank/DDBJ databases">
        <title>Sporocytophaga myxococcoides PG-01 genome sequencing.</title>
        <authorList>
            <person name="Liu L."/>
            <person name="Gao P.J."/>
            <person name="Chen G.J."/>
            <person name="Wang L.S."/>
        </authorList>
    </citation>
    <scope>NUCLEOTIDE SEQUENCE [LARGE SCALE GENOMIC DNA]</scope>
    <source>
        <strain evidence="2 3">PG-01</strain>
    </source>
</reference>
<dbReference type="Pfam" id="PF14235">
    <property type="entry name" value="DUF4337"/>
    <property type="match status" value="1"/>
</dbReference>
<dbReference type="Proteomes" id="UP000030185">
    <property type="component" value="Unassembled WGS sequence"/>
</dbReference>
<gene>
    <name evidence="2" type="ORF">MYP_2240</name>
</gene>
<sequence length="204" mass="22442">MEEPERKSNRLETYCGLLLAVFAAILAIADLGGGKYGDDEIIETNEKSSAYMWYQSKSIKESLAEGQGELLKSLLRSGVIVEDKRTAIEGVVAGLEKEVERYSKEKKEILLGSKAVGEENWVQELNGKLGQVIGVKEWEEHLQVLGRAGDYFDLATLFLQLALVMGAISLISSTEKSKKAFFMLLIGLGLVGSSFTIYAFSIVH</sequence>
<evidence type="ECO:0000256" key="1">
    <source>
        <dbReference type="SAM" id="Phobius"/>
    </source>
</evidence>